<dbReference type="Proteomes" id="UP001267290">
    <property type="component" value="Unassembled WGS sequence"/>
</dbReference>
<evidence type="ECO:0000313" key="2">
    <source>
        <dbReference type="EMBL" id="MDR6549182.1"/>
    </source>
</evidence>
<evidence type="ECO:0000259" key="1">
    <source>
        <dbReference type="Pfam" id="PF04734"/>
    </source>
</evidence>
<accession>A0ABU1NQ90</accession>
<gene>
    <name evidence="2" type="ORF">J2736_000365</name>
</gene>
<organism evidence="2 3">
    <name type="scientific">Paenibacillus qinlingensis</name>
    <dbReference type="NCBI Taxonomy" id="1837343"/>
    <lineage>
        <taxon>Bacteria</taxon>
        <taxon>Bacillati</taxon>
        <taxon>Bacillota</taxon>
        <taxon>Bacilli</taxon>
        <taxon>Bacillales</taxon>
        <taxon>Paenibacillaceae</taxon>
        <taxon>Paenibacillus</taxon>
    </lineage>
</organism>
<sequence>MRIGFAKIEITPSLPVTLGGYEHRKREADNLHTPLYARCMTGESEGTQFAFISLDLLGIDHALREEVCAIGVERFGMHPQQISLIATHTHSAIDGIPDVLHKGLWTEDMTHIPTAYRQELVSLIVLGIEQSLASRREATMQWSVATCNDFASNRRDALAEAESVVYWLRVSDPYSNETLGGLLHFSCHPTVIGWEESVISGDFPGVAVAALEETYKGSVFLYANGAAGDISTRFTRQGSDSVEAERMGNHLVGSLQTSRPIPSLSRYTFLRDESPRLLDQRTGEWLVGYQQWIELGGMRLWLVPGEIFSSYARAATMNNQLIIGYANGYIGYIPDEQAWDLAGYEVEVCRISREDCRLFLQYARE</sequence>
<dbReference type="InterPro" id="IPR031329">
    <property type="entry name" value="NEUT/ALK_ceramidase_N"/>
</dbReference>
<comment type="caution">
    <text evidence="2">The sequence shown here is derived from an EMBL/GenBank/DDBJ whole genome shotgun (WGS) entry which is preliminary data.</text>
</comment>
<feature type="domain" description="Neutral/alkaline non-lysosomal ceramidase N-terminal" evidence="1">
    <location>
        <begin position="2"/>
        <end position="218"/>
    </location>
</feature>
<protein>
    <recommendedName>
        <fullName evidence="1">Neutral/alkaline non-lysosomal ceramidase N-terminal domain-containing protein</fullName>
    </recommendedName>
</protein>
<evidence type="ECO:0000313" key="3">
    <source>
        <dbReference type="Proteomes" id="UP001267290"/>
    </source>
</evidence>
<proteinExistence type="predicted"/>
<dbReference type="EMBL" id="JAVDSB010000001">
    <property type="protein sequence ID" value="MDR6549182.1"/>
    <property type="molecule type" value="Genomic_DNA"/>
</dbReference>
<reference evidence="2 3" key="1">
    <citation type="submission" date="2023-07" db="EMBL/GenBank/DDBJ databases">
        <title>Sorghum-associated microbial communities from plants grown in Nebraska, USA.</title>
        <authorList>
            <person name="Schachtman D."/>
        </authorList>
    </citation>
    <scope>NUCLEOTIDE SEQUENCE [LARGE SCALE GENOMIC DNA]</scope>
    <source>
        <strain evidence="2 3">CC258</strain>
    </source>
</reference>
<name>A0ABU1NQ90_9BACL</name>
<keyword evidence="3" id="KW-1185">Reference proteome</keyword>
<dbReference type="RefSeq" id="WP_310222953.1">
    <property type="nucleotide sequence ID" value="NZ_JAVDSB010000001.1"/>
</dbReference>
<dbReference type="Pfam" id="PF04734">
    <property type="entry name" value="Ceramidase_alk"/>
    <property type="match status" value="1"/>
</dbReference>